<evidence type="ECO:0000256" key="4">
    <source>
        <dbReference type="ARBA" id="ARBA00020397"/>
    </source>
</evidence>
<dbReference type="PROSITE" id="PS50862">
    <property type="entry name" value="AA_TRNA_LIGASE_II"/>
    <property type="match status" value="1"/>
</dbReference>
<name>A0AAE3DGG6_9FIRM</name>
<feature type="binding site" evidence="10">
    <location>
        <begin position="273"/>
        <end position="274"/>
    </location>
    <ligand>
        <name>L-histidine</name>
        <dbReference type="ChEBI" id="CHEBI:57595"/>
    </ligand>
</feature>
<dbReference type="GO" id="GO:0005737">
    <property type="term" value="C:cytoplasm"/>
    <property type="evidence" value="ECO:0007669"/>
    <property type="project" value="UniProtKB-SubCell"/>
</dbReference>
<evidence type="ECO:0000256" key="9">
    <source>
        <dbReference type="HAMAP-Rule" id="MF_00125"/>
    </source>
</evidence>
<dbReference type="InterPro" id="IPR006195">
    <property type="entry name" value="aa-tRNA-synth_II"/>
</dbReference>
<evidence type="ECO:0000259" key="11">
    <source>
        <dbReference type="PROSITE" id="PS50862"/>
    </source>
</evidence>
<evidence type="ECO:0000313" key="12">
    <source>
        <dbReference type="EMBL" id="MCC2136280.1"/>
    </source>
</evidence>
<organism evidence="12 13">
    <name type="scientific">Hominenteromicrobium mulieris</name>
    <dbReference type="NCBI Taxonomy" id="2885357"/>
    <lineage>
        <taxon>Bacteria</taxon>
        <taxon>Bacillati</taxon>
        <taxon>Bacillota</taxon>
        <taxon>Clostridia</taxon>
        <taxon>Eubacteriales</taxon>
        <taxon>Oscillospiraceae</taxon>
        <taxon>Hominenteromicrobium</taxon>
    </lineage>
</organism>
<dbReference type="InterPro" id="IPR041715">
    <property type="entry name" value="HisRS-like_core"/>
</dbReference>
<keyword evidence="12" id="KW-0328">Glycosyltransferase</keyword>
<comment type="pathway">
    <text evidence="2 9">Amino-acid biosynthesis; L-histidine biosynthesis; L-histidine from 5-phospho-alpha-D-ribose 1-diphosphate: step 1/9.</text>
</comment>
<evidence type="ECO:0000256" key="3">
    <source>
        <dbReference type="ARBA" id="ARBA00005539"/>
    </source>
</evidence>
<keyword evidence="7 9" id="KW-0368">Histidine biosynthesis</keyword>
<dbReference type="Proteomes" id="UP001199424">
    <property type="component" value="Unassembled WGS sequence"/>
</dbReference>
<evidence type="ECO:0000256" key="1">
    <source>
        <dbReference type="ARBA" id="ARBA00004496"/>
    </source>
</evidence>
<evidence type="ECO:0000256" key="5">
    <source>
        <dbReference type="ARBA" id="ARBA00022490"/>
    </source>
</evidence>
<comment type="subcellular location">
    <subcellularLocation>
        <location evidence="1 9">Cytoplasm</location>
    </subcellularLocation>
</comment>
<keyword evidence="12" id="KW-0808">Transferase</keyword>
<dbReference type="InterPro" id="IPR004516">
    <property type="entry name" value="HisRS/HisZ"/>
</dbReference>
<reference evidence="12" key="1">
    <citation type="submission" date="2021-10" db="EMBL/GenBank/DDBJ databases">
        <title>Anaerobic single-cell dispensing facilitates the cultivation of human gut bacteria.</title>
        <authorList>
            <person name="Afrizal A."/>
        </authorList>
    </citation>
    <scope>NUCLEOTIDE SEQUENCE</scope>
    <source>
        <strain evidence="12">CLA-AA-H250</strain>
    </source>
</reference>
<feature type="binding site" evidence="10">
    <location>
        <position position="129"/>
    </location>
    <ligand>
        <name>L-histidine</name>
        <dbReference type="ChEBI" id="CHEBI:57595"/>
    </ligand>
</feature>
<dbReference type="GO" id="GO:0004821">
    <property type="term" value="F:histidine-tRNA ligase activity"/>
    <property type="evidence" value="ECO:0007669"/>
    <property type="project" value="TreeGrafter"/>
</dbReference>
<accession>A0AAE3DGG6</accession>
<dbReference type="InterPro" id="IPR004517">
    <property type="entry name" value="HisZ"/>
</dbReference>
<evidence type="ECO:0000256" key="2">
    <source>
        <dbReference type="ARBA" id="ARBA00004667"/>
    </source>
</evidence>
<gene>
    <name evidence="9 12" type="primary">hisZ</name>
    <name evidence="12" type="ORF">LKD31_04525</name>
</gene>
<comment type="miscellaneous">
    <text evidence="9">This function is generally fulfilled by the C-terminal part of HisG, which is missing in some bacteria such as this one.</text>
</comment>
<dbReference type="HAMAP" id="MF_00125">
    <property type="entry name" value="HisZ"/>
    <property type="match status" value="1"/>
</dbReference>
<proteinExistence type="inferred from homology"/>
<sequence>MKKFNKITPEGTKDILFEECLSQRTVSERLTHIFKMRGYNEVITPGMEYYDVFDAPNAAIPQYEMYKSTDNKGRLIVFRPDLTLPIARLTATRLQAMEKPIRLYYNQPIYRNRKDLSGRSDETTQAGIELLGASGLKADIEVIAAAVEALSACTENFRLEIGSAKFFGALADELPVSADKKEDIRQTIESKNYAALGDMLDALPKSVYTEAIKKLPRLFGGAEVFAEAEQFCKGHPVLSETLDYMRTLYTALSSLGLDDRLMVDFGLVQRNDYYTGVVFSAYVENYGDAVLMGGRYDTLLKQFDAPMPAIGFAANVDALASVLLDDGRIESVPTPDVLVHAESGAEIKAQMKIRELTANGKICESSVFDTVDEAERYAKRRGIPEVIVLRGEENA</sequence>
<dbReference type="EMBL" id="JAJEQC010000003">
    <property type="protein sequence ID" value="MCC2136280.1"/>
    <property type="molecule type" value="Genomic_DNA"/>
</dbReference>
<dbReference type="Pfam" id="PF13393">
    <property type="entry name" value="tRNA-synt_His"/>
    <property type="match status" value="1"/>
</dbReference>
<comment type="caution">
    <text evidence="12">The sequence shown here is derived from an EMBL/GenBank/DDBJ whole genome shotgun (WGS) entry which is preliminary data.</text>
</comment>
<dbReference type="NCBIfam" id="TIGR00443">
    <property type="entry name" value="hisZ_biosyn_reg"/>
    <property type="match status" value="1"/>
</dbReference>
<comment type="function">
    <text evidence="8 9">Required for the first step of histidine biosynthesis. May allow the feedback regulation of ATP phosphoribosyltransferase activity by histidine.</text>
</comment>
<dbReference type="PANTHER" id="PTHR43707">
    <property type="entry name" value="HISTIDYL-TRNA SYNTHETASE"/>
    <property type="match status" value="1"/>
</dbReference>
<evidence type="ECO:0000313" key="13">
    <source>
        <dbReference type="Proteomes" id="UP001199424"/>
    </source>
</evidence>
<dbReference type="InterPro" id="IPR045864">
    <property type="entry name" value="aa-tRNA-synth_II/BPL/LPL"/>
</dbReference>
<dbReference type="GO" id="GO:0006427">
    <property type="term" value="P:histidyl-tRNA aminoacylation"/>
    <property type="evidence" value="ECO:0007669"/>
    <property type="project" value="TreeGrafter"/>
</dbReference>
<feature type="binding site" evidence="10">
    <location>
        <position position="125"/>
    </location>
    <ligand>
        <name>L-histidine</name>
        <dbReference type="ChEBI" id="CHEBI:57595"/>
    </ligand>
</feature>
<dbReference type="RefSeq" id="WP_308448804.1">
    <property type="nucleotide sequence ID" value="NZ_JAJEQC010000003.1"/>
</dbReference>
<protein>
    <recommendedName>
        <fullName evidence="4 9">ATP phosphoribosyltransferase regulatory subunit</fullName>
    </recommendedName>
</protein>
<dbReference type="PANTHER" id="PTHR43707:SF6">
    <property type="entry name" value="ATP PHOSPHORIBOSYLTRANSFERASE REGULATORY SUBUNIT"/>
    <property type="match status" value="1"/>
</dbReference>
<comment type="similarity">
    <text evidence="3 9">Belongs to the class-II aminoacyl-tRNA synthetase family. HisZ subfamily.</text>
</comment>
<evidence type="ECO:0000256" key="10">
    <source>
        <dbReference type="PIRSR" id="PIRSR001549-1"/>
    </source>
</evidence>
<dbReference type="GO" id="GO:0140096">
    <property type="term" value="F:catalytic activity, acting on a protein"/>
    <property type="evidence" value="ECO:0007669"/>
    <property type="project" value="UniProtKB-ARBA"/>
</dbReference>
<evidence type="ECO:0000256" key="6">
    <source>
        <dbReference type="ARBA" id="ARBA00022605"/>
    </source>
</evidence>
<feature type="binding site" evidence="10">
    <location>
        <position position="111"/>
    </location>
    <ligand>
        <name>L-histidine</name>
        <dbReference type="ChEBI" id="CHEBI:57595"/>
    </ligand>
</feature>
<dbReference type="Gene3D" id="3.30.930.10">
    <property type="entry name" value="Bira Bifunctional Protein, Domain 2"/>
    <property type="match status" value="1"/>
</dbReference>
<dbReference type="AlphaFoldDB" id="A0AAE3DGG6"/>
<keyword evidence="6 9" id="KW-0028">Amino-acid biosynthesis</keyword>
<evidence type="ECO:0000256" key="8">
    <source>
        <dbReference type="ARBA" id="ARBA00025246"/>
    </source>
</evidence>
<keyword evidence="13" id="KW-1185">Reference proteome</keyword>
<keyword evidence="5 9" id="KW-0963">Cytoplasm</keyword>
<dbReference type="PIRSF" id="PIRSF001549">
    <property type="entry name" value="His-tRNA_synth"/>
    <property type="match status" value="1"/>
</dbReference>
<comment type="subunit">
    <text evidence="9">Heteromultimer composed of HisG and HisZ subunits.</text>
</comment>
<evidence type="ECO:0000256" key="7">
    <source>
        <dbReference type="ARBA" id="ARBA00023102"/>
    </source>
</evidence>
<feature type="binding site" evidence="10">
    <location>
        <begin position="81"/>
        <end position="83"/>
    </location>
    <ligand>
        <name>L-histidine</name>
        <dbReference type="ChEBI" id="CHEBI:57595"/>
    </ligand>
</feature>
<dbReference type="SUPFAM" id="SSF55681">
    <property type="entry name" value="Class II aaRS and biotin synthetases"/>
    <property type="match status" value="1"/>
</dbReference>
<feature type="domain" description="Aminoacyl-transfer RNA synthetases class-II family profile" evidence="11">
    <location>
        <begin position="30"/>
        <end position="333"/>
    </location>
</feature>
<dbReference type="GO" id="GO:0016757">
    <property type="term" value="F:glycosyltransferase activity"/>
    <property type="evidence" value="ECO:0007669"/>
    <property type="project" value="UniProtKB-KW"/>
</dbReference>
<dbReference type="CDD" id="cd00773">
    <property type="entry name" value="HisRS-like_core"/>
    <property type="match status" value="1"/>
</dbReference>
<dbReference type="GO" id="GO:0000105">
    <property type="term" value="P:L-histidine biosynthetic process"/>
    <property type="evidence" value="ECO:0007669"/>
    <property type="project" value="UniProtKB-UniRule"/>
</dbReference>